<organism evidence="5 6">
    <name type="scientific">Pseudomonas putida ND6</name>
    <dbReference type="NCBI Taxonomy" id="231023"/>
    <lineage>
        <taxon>Bacteria</taxon>
        <taxon>Pseudomonadati</taxon>
        <taxon>Pseudomonadota</taxon>
        <taxon>Gammaproteobacteria</taxon>
        <taxon>Pseudomonadales</taxon>
        <taxon>Pseudomonadaceae</taxon>
        <taxon>Pseudomonas</taxon>
    </lineage>
</organism>
<dbReference type="SUPFAM" id="SSF53850">
    <property type="entry name" value="Periplasmic binding protein-like II"/>
    <property type="match status" value="1"/>
</dbReference>
<dbReference type="PANTHER" id="PTHR35936:SF6">
    <property type="entry name" value="AMINO ACID ABC TRANSPORTER SUBSTRATE-BINDING PAAT FAMILY PROTEIN"/>
    <property type="match status" value="1"/>
</dbReference>
<reference evidence="5 6" key="1">
    <citation type="journal article" date="2012" name="J. Bacteriol.">
        <title>Complete Genome Sequence of the Naphthalene-Degrading Pseudomonas putida Strain ND6.</title>
        <authorList>
            <person name="Li S."/>
            <person name="Zhao H."/>
            <person name="Li Y."/>
            <person name="Niu S."/>
            <person name="Cai B."/>
        </authorList>
    </citation>
    <scope>NUCLEOTIDE SEQUENCE [LARGE SCALE GENOMIC DNA]</scope>
    <source>
        <strain evidence="5 6">ND6</strain>
    </source>
</reference>
<keyword evidence="2" id="KW-0732">Signal</keyword>
<evidence type="ECO:0000313" key="6">
    <source>
        <dbReference type="Proteomes" id="UP000005268"/>
    </source>
</evidence>
<evidence type="ECO:0000256" key="3">
    <source>
        <dbReference type="SAM" id="MobiDB-lite"/>
    </source>
</evidence>
<dbReference type="Proteomes" id="UP000005268">
    <property type="component" value="Chromosome"/>
</dbReference>
<feature type="domain" description="Solute-binding protein family 3/N-terminal" evidence="4">
    <location>
        <begin position="32"/>
        <end position="256"/>
    </location>
</feature>
<evidence type="ECO:0000256" key="1">
    <source>
        <dbReference type="ARBA" id="ARBA00010333"/>
    </source>
</evidence>
<dbReference type="Pfam" id="PF00497">
    <property type="entry name" value="SBP_bac_3"/>
    <property type="match status" value="1"/>
</dbReference>
<proteinExistence type="inferred from homology"/>
<dbReference type="KEGG" id="ppi:YSA_08301"/>
<dbReference type="EMBL" id="CP003588">
    <property type="protein sequence ID" value="AFK71257.1"/>
    <property type="molecule type" value="Genomic_DNA"/>
</dbReference>
<dbReference type="HOGENOM" id="CLU_083824_0_0_6"/>
<dbReference type="PATRIC" id="fig|231023.4.peg.3992"/>
<gene>
    <name evidence="5" type="ORF">YSA_08301</name>
</gene>
<dbReference type="SMART" id="SM00062">
    <property type="entry name" value="PBPb"/>
    <property type="match status" value="1"/>
</dbReference>
<evidence type="ECO:0000256" key="2">
    <source>
        <dbReference type="ARBA" id="ARBA00022729"/>
    </source>
</evidence>
<sequence length="279" mass="31429">MEWRIVQGGLPLRRLLALLLLWSTNSLADQPVLRFSVAESWSMPLVRIEGDQPVEGLLYDLMHAVARQVGARPEFHVMARLRLEEAMSSGDIDVRCYVSTQWLNDRPRDFVWSIPLIHQRDVLVGRAGDSTPIPPEQLPPQAIGTVLGYTYSTLQPLLDHGQLHREDSRSQLLVLQKLQAGRYRHAVSNQLSLQWFNQGLPAEQQLQALAVLDEQDLGCMVRNDPAIPTQGLLRALVRMKQSGEIERILQRYGGTGDPDSMSVARPEIPSKMPAHSQRN</sequence>
<name>I3V0I6_PSEPU</name>
<evidence type="ECO:0000259" key="4">
    <source>
        <dbReference type="SMART" id="SM00062"/>
    </source>
</evidence>
<dbReference type="PANTHER" id="PTHR35936">
    <property type="entry name" value="MEMBRANE-BOUND LYTIC MUREIN TRANSGLYCOSYLASE F"/>
    <property type="match status" value="1"/>
</dbReference>
<dbReference type="AlphaFoldDB" id="I3V0I6"/>
<protein>
    <submittedName>
        <fullName evidence="5">Extracellular solute-binding protein</fullName>
    </submittedName>
</protein>
<accession>I3V0I6</accession>
<comment type="similarity">
    <text evidence="1">Belongs to the bacterial solute-binding protein 3 family.</text>
</comment>
<feature type="region of interest" description="Disordered" evidence="3">
    <location>
        <begin position="251"/>
        <end position="279"/>
    </location>
</feature>
<dbReference type="InterPro" id="IPR001638">
    <property type="entry name" value="Solute-binding_3/MltF_N"/>
</dbReference>
<dbReference type="Gene3D" id="3.40.190.10">
    <property type="entry name" value="Periplasmic binding protein-like II"/>
    <property type="match status" value="2"/>
</dbReference>
<evidence type="ECO:0000313" key="5">
    <source>
        <dbReference type="EMBL" id="AFK71257.1"/>
    </source>
</evidence>